<dbReference type="GO" id="GO:0030420">
    <property type="term" value="P:establishment of competence for transformation"/>
    <property type="evidence" value="ECO:0007669"/>
    <property type="project" value="UniProtKB-KW"/>
</dbReference>
<accession>A0A483B267</accession>
<keyword evidence="8" id="KW-0178">Competence</keyword>
<dbReference type="InterPro" id="IPR045584">
    <property type="entry name" value="Pilin-like"/>
</dbReference>
<proteinExistence type="inferred from homology"/>
<keyword evidence="3" id="KW-1003">Cell membrane</keyword>
<dbReference type="GO" id="GO:0015628">
    <property type="term" value="P:protein secretion by the type II secretion system"/>
    <property type="evidence" value="ECO:0007669"/>
    <property type="project" value="InterPro"/>
</dbReference>
<dbReference type="GO" id="GO:0015627">
    <property type="term" value="C:type II protein secretion system complex"/>
    <property type="evidence" value="ECO:0007669"/>
    <property type="project" value="InterPro"/>
</dbReference>
<comment type="similarity">
    <text evidence="9">Belongs to the ComGC family.</text>
</comment>
<comment type="subcellular location">
    <subcellularLocation>
        <location evidence="1">Cell membrane</location>
        <topology evidence="1">Single-pass membrane protein</topology>
    </subcellularLocation>
    <subcellularLocation>
        <location evidence="2">Cell surface</location>
    </subcellularLocation>
</comment>
<dbReference type="GO" id="GO:0005886">
    <property type="term" value="C:plasma membrane"/>
    <property type="evidence" value="ECO:0007669"/>
    <property type="project" value="UniProtKB-SubCell"/>
</dbReference>
<dbReference type="GO" id="GO:0009986">
    <property type="term" value="C:cell surface"/>
    <property type="evidence" value="ECO:0007669"/>
    <property type="project" value="UniProtKB-SubCell"/>
</dbReference>
<dbReference type="Pfam" id="PF07963">
    <property type="entry name" value="N_methyl"/>
    <property type="match status" value="1"/>
</dbReference>
<dbReference type="InterPro" id="IPR000983">
    <property type="entry name" value="Bac_GSPG_pilin"/>
</dbReference>
<protein>
    <submittedName>
        <fullName evidence="10">Competence protein ComGC</fullName>
    </submittedName>
</protein>
<keyword evidence="7" id="KW-0472">Membrane</keyword>
<dbReference type="Proteomes" id="UP001281024">
    <property type="component" value="Unassembled WGS sequence"/>
</dbReference>
<name>A0A483B267_OENOE</name>
<comment type="caution">
    <text evidence="10">The sequence shown here is derived from an EMBL/GenBank/DDBJ whole genome shotgun (WGS) entry which is preliminary data.</text>
</comment>
<evidence type="ECO:0000256" key="4">
    <source>
        <dbReference type="ARBA" id="ARBA00022481"/>
    </source>
</evidence>
<dbReference type="PRINTS" id="PR00813">
    <property type="entry name" value="BCTERIALGSPG"/>
</dbReference>
<evidence type="ECO:0000256" key="2">
    <source>
        <dbReference type="ARBA" id="ARBA00004241"/>
    </source>
</evidence>
<dbReference type="InterPro" id="IPR016940">
    <property type="entry name" value="ComGC"/>
</dbReference>
<evidence type="ECO:0000256" key="9">
    <source>
        <dbReference type="ARBA" id="ARBA00043982"/>
    </source>
</evidence>
<evidence type="ECO:0000313" key="10">
    <source>
        <dbReference type="EMBL" id="MDV7715395.1"/>
    </source>
</evidence>
<organism evidence="10 11">
    <name type="scientific">Oenococcus oeni</name>
    <name type="common">Leuconostoc oenos</name>
    <dbReference type="NCBI Taxonomy" id="1247"/>
    <lineage>
        <taxon>Bacteria</taxon>
        <taxon>Bacillati</taxon>
        <taxon>Bacillota</taxon>
        <taxon>Bacilli</taxon>
        <taxon>Lactobacillales</taxon>
        <taxon>Lactobacillaceae</taxon>
        <taxon>Oenococcus</taxon>
    </lineage>
</organism>
<evidence type="ECO:0000256" key="3">
    <source>
        <dbReference type="ARBA" id="ARBA00022475"/>
    </source>
</evidence>
<evidence type="ECO:0000256" key="8">
    <source>
        <dbReference type="ARBA" id="ARBA00023287"/>
    </source>
</evidence>
<keyword evidence="4" id="KW-0488">Methylation</keyword>
<evidence type="ECO:0000256" key="6">
    <source>
        <dbReference type="ARBA" id="ARBA00022989"/>
    </source>
</evidence>
<evidence type="ECO:0000256" key="7">
    <source>
        <dbReference type="ARBA" id="ARBA00023136"/>
    </source>
</evidence>
<dbReference type="NCBIfam" id="NF040999">
    <property type="entry name" value="pilin_ComGC"/>
    <property type="match status" value="1"/>
</dbReference>
<dbReference type="EMBL" id="WERV01000004">
    <property type="protein sequence ID" value="MDV7715395.1"/>
    <property type="molecule type" value="Genomic_DNA"/>
</dbReference>
<dbReference type="InterPro" id="IPR012902">
    <property type="entry name" value="N_methyl_site"/>
</dbReference>
<dbReference type="PANTHER" id="PTHR30093:SF2">
    <property type="entry name" value="TYPE II SECRETION SYSTEM PROTEIN H"/>
    <property type="match status" value="1"/>
</dbReference>
<dbReference type="AlphaFoldDB" id="A0A483B267"/>
<dbReference type="PIRSF" id="PIRSF029928">
    <property type="entry name" value="Late_competence_ComGC"/>
    <property type="match status" value="1"/>
</dbReference>
<dbReference type="Gene3D" id="3.30.700.10">
    <property type="entry name" value="Glycoprotein, Type 4 Pilin"/>
    <property type="match status" value="1"/>
</dbReference>
<keyword evidence="5" id="KW-0812">Transmembrane</keyword>
<evidence type="ECO:0000313" key="11">
    <source>
        <dbReference type="Proteomes" id="UP001281024"/>
    </source>
</evidence>
<dbReference type="RefSeq" id="WP_071419292.1">
    <property type="nucleotide sequence ID" value="NZ_MLKQ01000178.1"/>
</dbReference>
<evidence type="ECO:0000256" key="1">
    <source>
        <dbReference type="ARBA" id="ARBA00004162"/>
    </source>
</evidence>
<dbReference type="SUPFAM" id="SSF54523">
    <property type="entry name" value="Pili subunits"/>
    <property type="match status" value="1"/>
</dbReference>
<evidence type="ECO:0000256" key="5">
    <source>
        <dbReference type="ARBA" id="ARBA00022692"/>
    </source>
</evidence>
<gene>
    <name evidence="10" type="ORF">GA838_06440</name>
</gene>
<sequence length="109" mass="12616">MKKIRNVFKHIKNKKQSFTLIEMAIVLFIISLLMLLILPNLNNQRKKAENTQAEAMVSVIQTQVDLYENDNDDKNVTYSELLSKKYLTEKQIKKAQEFGIKINGSNVSK</sequence>
<keyword evidence="6" id="KW-1133">Transmembrane helix</keyword>
<dbReference type="PANTHER" id="PTHR30093">
    <property type="entry name" value="GENERAL SECRETION PATHWAY PROTEIN G"/>
    <property type="match status" value="1"/>
</dbReference>
<reference evidence="10" key="1">
    <citation type="submission" date="2019-10" db="EMBL/GenBank/DDBJ databases">
        <title>Malate fermentation in French cider.</title>
        <authorList>
            <person name="Cousin F.J."/>
            <person name="Medina Fernandez S."/>
            <person name="Misery B."/>
            <person name="Laplace J.-M."/>
            <person name="Cretenet M."/>
        </authorList>
    </citation>
    <scope>NUCLEOTIDE SEQUENCE</scope>
    <source>
        <strain evidence="10">UCMA15129</strain>
    </source>
</reference>